<dbReference type="GO" id="GO:0007596">
    <property type="term" value="P:blood coagulation"/>
    <property type="evidence" value="ECO:0007669"/>
    <property type="project" value="InterPro"/>
</dbReference>
<feature type="disulfide bond" evidence="11">
    <location>
        <begin position="194"/>
        <end position="273"/>
    </location>
</feature>
<dbReference type="GO" id="GO:0007200">
    <property type="term" value="P:phospholipase C-activating G protein-coupled receptor signaling pathway"/>
    <property type="evidence" value="ECO:0007669"/>
    <property type="project" value="TreeGrafter"/>
</dbReference>
<keyword evidence="17" id="KW-1185">Reference proteome</keyword>
<proteinExistence type="inferred from homology"/>
<evidence type="ECO:0000313" key="17">
    <source>
        <dbReference type="Proteomes" id="UP000261540"/>
    </source>
</evidence>
<feature type="transmembrane region" description="Helical" evidence="14">
    <location>
        <begin position="159"/>
        <end position="183"/>
    </location>
</feature>
<comment type="similarity">
    <text evidence="12">Belongs to the G-protein coupled receptor 1 family.</text>
</comment>
<dbReference type="GO" id="GO:0005886">
    <property type="term" value="C:plasma membrane"/>
    <property type="evidence" value="ECO:0007669"/>
    <property type="project" value="UniProtKB-SubCell"/>
</dbReference>
<dbReference type="PRINTS" id="PR01430">
    <property type="entry name" value="PROTEASEAR4"/>
</dbReference>
<feature type="transmembrane region" description="Helical" evidence="14">
    <location>
        <begin position="238"/>
        <end position="259"/>
    </location>
</feature>
<dbReference type="InterPro" id="IPR017452">
    <property type="entry name" value="GPCR_Rhodpsn_7TM"/>
</dbReference>
<dbReference type="OrthoDB" id="8716763at2759"/>
<dbReference type="InterPro" id="IPR003944">
    <property type="entry name" value="Prot_act_rcpt_4"/>
</dbReference>
<evidence type="ECO:0000256" key="4">
    <source>
        <dbReference type="ARBA" id="ARBA00022989"/>
    </source>
</evidence>
<feature type="transmembrane region" description="Helical" evidence="14">
    <location>
        <begin position="289"/>
        <end position="313"/>
    </location>
</feature>
<feature type="transmembrane region" description="Helical" evidence="14">
    <location>
        <begin position="361"/>
        <end position="384"/>
    </location>
</feature>
<dbReference type="InterPro" id="IPR000276">
    <property type="entry name" value="GPCR_Rhodpsn"/>
</dbReference>
<dbReference type="PANTHER" id="PTHR24232:SF22">
    <property type="entry name" value="PROTEINASE-ACTIVATED RECEPTOR 4"/>
    <property type="match status" value="1"/>
</dbReference>
<dbReference type="GeneTree" id="ENSGT01050000244840"/>
<keyword evidence="4 14" id="KW-1133">Transmembrane helix</keyword>
<feature type="region of interest" description="Disordered" evidence="13">
    <location>
        <begin position="1"/>
        <end position="20"/>
    </location>
</feature>
<dbReference type="GO" id="GO:0035025">
    <property type="term" value="P:positive regulation of Rho protein signal transduction"/>
    <property type="evidence" value="ECO:0007669"/>
    <property type="project" value="TreeGrafter"/>
</dbReference>
<dbReference type="PROSITE" id="PS00237">
    <property type="entry name" value="G_PROTEIN_RECEP_F1_1"/>
    <property type="match status" value="1"/>
</dbReference>
<feature type="transmembrane region" description="Helical" evidence="14">
    <location>
        <begin position="195"/>
        <end position="217"/>
    </location>
</feature>
<keyword evidence="3 12" id="KW-0812">Transmembrane</keyword>
<evidence type="ECO:0000313" key="16">
    <source>
        <dbReference type="Ensembl" id="ENSPKIP00000027189.1"/>
    </source>
</evidence>
<keyword evidence="2" id="KW-1003">Cell membrane</keyword>
<evidence type="ECO:0000256" key="7">
    <source>
        <dbReference type="ARBA" id="ARBA00023157"/>
    </source>
</evidence>
<dbReference type="PRINTS" id="PR01428">
    <property type="entry name" value="PROTEASEAR"/>
</dbReference>
<feature type="compositionally biased region" description="Basic and acidic residues" evidence="13">
    <location>
        <begin position="1"/>
        <end position="16"/>
    </location>
</feature>
<dbReference type="SUPFAM" id="SSF81321">
    <property type="entry name" value="Family A G protein-coupled receptor-like"/>
    <property type="match status" value="1"/>
</dbReference>
<name>A0A3B3S8V6_9TELE</name>
<keyword evidence="6 14" id="KW-0472">Membrane</keyword>
<keyword evidence="10 12" id="KW-0807">Transducer</keyword>
<keyword evidence="9" id="KW-0325">Glycoprotein</keyword>
<dbReference type="InterPro" id="IPR003912">
    <property type="entry name" value="Protea_act_rcpt"/>
</dbReference>
<evidence type="ECO:0000256" key="13">
    <source>
        <dbReference type="SAM" id="MobiDB-lite"/>
    </source>
</evidence>
<dbReference type="Pfam" id="PF00001">
    <property type="entry name" value="7tm_1"/>
    <property type="match status" value="1"/>
</dbReference>
<keyword evidence="7 11" id="KW-1015">Disulfide bond</keyword>
<evidence type="ECO:0000256" key="8">
    <source>
        <dbReference type="ARBA" id="ARBA00023170"/>
    </source>
</evidence>
<evidence type="ECO:0000256" key="12">
    <source>
        <dbReference type="RuleBase" id="RU000688"/>
    </source>
</evidence>
<feature type="transmembrane region" description="Helical" evidence="14">
    <location>
        <begin position="325"/>
        <end position="349"/>
    </location>
</feature>
<evidence type="ECO:0000256" key="9">
    <source>
        <dbReference type="ARBA" id="ARBA00023180"/>
    </source>
</evidence>
<dbReference type="STRING" id="1676925.ENSPKIP00000027189"/>
<dbReference type="PRINTS" id="PR00237">
    <property type="entry name" value="GPCRRHODOPSN"/>
</dbReference>
<evidence type="ECO:0000256" key="11">
    <source>
        <dbReference type="PIRSR" id="PIRSR603912-52"/>
    </source>
</evidence>
<sequence>MHTEPKRNRTLQREVPDSMARPPATRALQLLLALCWISDQSNLTSLPFPLMNKGSGEGVEDSELATTGGPTNLPWTPQPAFSTTPAPVYEFLITEVLDNHMNSIVILVSEEDKLEIQSPTIVIVVPVLYSVAFLVGLPANILALWVLIFHTQKAPSTILLINLTVLDVLLLLMLPFRIIYYFAGLNWFFGEPLCRLVIALLYGSMYGSVLTLALISIDRYIALVHPFGALTLRSHRTSLAMSVSVWVVVLLAMLPLLLFRQSYQLSDPPINTCHDAQPTALMATFFFPYYASLFSLCFLLPLLVILFCHGAVLKTLLARGHRYSHAACLTALVLLVFLACFLPSNILLLLQCADNTDNLSVSYVVSLAFSCFGPCIDPFIYNYVSDDFRGKVLRVLCCRHAGQQVSSNNSGIHLSSSSQSSSTLLSKFWGQMKIFCSEMCQEV</sequence>
<evidence type="ECO:0000256" key="1">
    <source>
        <dbReference type="ARBA" id="ARBA00004651"/>
    </source>
</evidence>
<feature type="transmembrane region" description="Helical" evidence="14">
    <location>
        <begin position="121"/>
        <end position="147"/>
    </location>
</feature>
<evidence type="ECO:0000256" key="6">
    <source>
        <dbReference type="ARBA" id="ARBA00023136"/>
    </source>
</evidence>
<evidence type="ECO:0000256" key="2">
    <source>
        <dbReference type="ARBA" id="ARBA00022475"/>
    </source>
</evidence>
<keyword evidence="5 12" id="KW-0297">G-protein coupled receptor</keyword>
<feature type="domain" description="G-protein coupled receptors family 1 profile" evidence="15">
    <location>
        <begin position="139"/>
        <end position="381"/>
    </location>
</feature>
<evidence type="ECO:0000256" key="5">
    <source>
        <dbReference type="ARBA" id="ARBA00023040"/>
    </source>
</evidence>
<dbReference type="PANTHER" id="PTHR24232">
    <property type="entry name" value="G-PROTEIN COUPLED RECEPTOR"/>
    <property type="match status" value="1"/>
</dbReference>
<dbReference type="PROSITE" id="PS50262">
    <property type="entry name" value="G_PROTEIN_RECEP_F1_2"/>
    <property type="match status" value="1"/>
</dbReference>
<reference evidence="16" key="2">
    <citation type="submission" date="2025-09" db="UniProtKB">
        <authorList>
            <consortium name="Ensembl"/>
        </authorList>
    </citation>
    <scope>IDENTIFICATION</scope>
</reference>
<dbReference type="Ensembl" id="ENSPKIT00000007955.1">
    <property type="protein sequence ID" value="ENSPKIP00000027189.1"/>
    <property type="gene ID" value="ENSPKIG00000009355.1"/>
</dbReference>
<reference evidence="16" key="1">
    <citation type="submission" date="2025-08" db="UniProtKB">
        <authorList>
            <consortium name="Ensembl"/>
        </authorList>
    </citation>
    <scope>IDENTIFICATION</scope>
</reference>
<evidence type="ECO:0000256" key="3">
    <source>
        <dbReference type="ARBA" id="ARBA00022692"/>
    </source>
</evidence>
<dbReference type="AlphaFoldDB" id="A0A3B3S8V6"/>
<dbReference type="GO" id="GO:0015057">
    <property type="term" value="F:thrombin-activated receptor activity"/>
    <property type="evidence" value="ECO:0007669"/>
    <property type="project" value="InterPro"/>
</dbReference>
<evidence type="ECO:0000256" key="10">
    <source>
        <dbReference type="ARBA" id="ARBA00023224"/>
    </source>
</evidence>
<evidence type="ECO:0000256" key="14">
    <source>
        <dbReference type="SAM" id="Phobius"/>
    </source>
</evidence>
<organism evidence="16 17">
    <name type="scientific">Paramormyrops kingsleyae</name>
    <dbReference type="NCBI Taxonomy" id="1676925"/>
    <lineage>
        <taxon>Eukaryota</taxon>
        <taxon>Metazoa</taxon>
        <taxon>Chordata</taxon>
        <taxon>Craniata</taxon>
        <taxon>Vertebrata</taxon>
        <taxon>Euteleostomi</taxon>
        <taxon>Actinopterygii</taxon>
        <taxon>Neopterygii</taxon>
        <taxon>Teleostei</taxon>
        <taxon>Osteoglossocephala</taxon>
        <taxon>Osteoglossomorpha</taxon>
        <taxon>Osteoglossiformes</taxon>
        <taxon>Mormyridae</taxon>
        <taxon>Paramormyrops</taxon>
    </lineage>
</organism>
<accession>A0A3B3S8V6</accession>
<comment type="subcellular location">
    <subcellularLocation>
        <location evidence="1">Cell membrane</location>
        <topology evidence="1">Multi-pass membrane protein</topology>
    </subcellularLocation>
</comment>
<dbReference type="Gene3D" id="1.20.1070.10">
    <property type="entry name" value="Rhodopsin 7-helix transmembrane proteins"/>
    <property type="match status" value="1"/>
</dbReference>
<protein>
    <submittedName>
        <fullName evidence="16">F2R like thrombin or trypsin receptor 3</fullName>
    </submittedName>
</protein>
<dbReference type="Proteomes" id="UP000261540">
    <property type="component" value="Unplaced"/>
</dbReference>
<keyword evidence="8 12" id="KW-0675">Receptor</keyword>
<evidence type="ECO:0000259" key="15">
    <source>
        <dbReference type="PROSITE" id="PS50262"/>
    </source>
</evidence>